<feature type="compositionally biased region" description="Low complexity" evidence="6">
    <location>
        <begin position="368"/>
        <end position="389"/>
    </location>
</feature>
<evidence type="ECO:0000256" key="5">
    <source>
        <dbReference type="ARBA" id="ARBA00023136"/>
    </source>
</evidence>
<dbReference type="GO" id="GO:1990456">
    <property type="term" value="P:mitochondrion-endoplasmic reticulum membrane tethering"/>
    <property type="evidence" value="ECO:0007669"/>
    <property type="project" value="TreeGrafter"/>
</dbReference>
<dbReference type="GO" id="GO:0045040">
    <property type="term" value="P:protein insertion into mitochondrial outer membrane"/>
    <property type="evidence" value="ECO:0007669"/>
    <property type="project" value="TreeGrafter"/>
</dbReference>
<feature type="region of interest" description="Disordered" evidence="6">
    <location>
        <begin position="366"/>
        <end position="389"/>
    </location>
</feature>
<evidence type="ECO:0000256" key="3">
    <source>
        <dbReference type="ARBA" id="ARBA00022787"/>
    </source>
</evidence>
<keyword evidence="1" id="KW-1134">Transmembrane beta strand</keyword>
<dbReference type="PANTHER" id="PTHR28035">
    <property type="entry name" value="MITOCHONDRIAL DISTRIBUTION AND MORPHOLOGY PROTEIN 10"/>
    <property type="match status" value="1"/>
</dbReference>
<gene>
    <name evidence="7" type="primary">MDM10</name>
    <name evidence="7" type="ORF">IWQ62_003708</name>
</gene>
<evidence type="ECO:0000256" key="1">
    <source>
        <dbReference type="ARBA" id="ARBA00022452"/>
    </source>
</evidence>
<keyword evidence="3" id="KW-1000">Mitochondrion outer membrane</keyword>
<dbReference type="Proteomes" id="UP001150925">
    <property type="component" value="Unassembled WGS sequence"/>
</dbReference>
<dbReference type="GO" id="GO:0032865">
    <property type="term" value="C:ERMES complex"/>
    <property type="evidence" value="ECO:0007669"/>
    <property type="project" value="InterPro"/>
</dbReference>
<keyword evidence="4" id="KW-0496">Mitochondrion</keyword>
<dbReference type="EMBL" id="JANBPY010001049">
    <property type="protein sequence ID" value="KAJ1961896.1"/>
    <property type="molecule type" value="Genomic_DNA"/>
</dbReference>
<dbReference type="GO" id="GO:0015914">
    <property type="term" value="P:phospholipid transport"/>
    <property type="evidence" value="ECO:0007669"/>
    <property type="project" value="TreeGrafter"/>
</dbReference>
<dbReference type="AlphaFoldDB" id="A0A9W8E6T9"/>
<dbReference type="GO" id="GO:0070096">
    <property type="term" value="P:mitochondrial outer membrane translocase complex assembly"/>
    <property type="evidence" value="ECO:0007669"/>
    <property type="project" value="TreeGrafter"/>
</dbReference>
<proteinExistence type="inferred from homology"/>
<keyword evidence="2" id="KW-0812">Transmembrane</keyword>
<organism evidence="7 8">
    <name type="scientific">Dispira parvispora</name>
    <dbReference type="NCBI Taxonomy" id="1520584"/>
    <lineage>
        <taxon>Eukaryota</taxon>
        <taxon>Fungi</taxon>
        <taxon>Fungi incertae sedis</taxon>
        <taxon>Zoopagomycota</taxon>
        <taxon>Kickxellomycotina</taxon>
        <taxon>Dimargaritomycetes</taxon>
        <taxon>Dimargaritales</taxon>
        <taxon>Dimargaritaceae</taxon>
        <taxon>Dispira</taxon>
    </lineage>
</organism>
<dbReference type="PANTHER" id="PTHR28035:SF1">
    <property type="entry name" value="MITOCHONDRIAL DISTRIBUTION AND MORPHOLOGY PROTEIN 10"/>
    <property type="match status" value="1"/>
</dbReference>
<reference evidence="7" key="1">
    <citation type="submission" date="2022-07" db="EMBL/GenBank/DDBJ databases">
        <title>Phylogenomic reconstructions and comparative analyses of Kickxellomycotina fungi.</title>
        <authorList>
            <person name="Reynolds N.K."/>
            <person name="Stajich J.E."/>
            <person name="Barry K."/>
            <person name="Grigoriev I.V."/>
            <person name="Crous P."/>
            <person name="Smith M.E."/>
        </authorList>
    </citation>
    <scope>NUCLEOTIDE SEQUENCE</scope>
    <source>
        <strain evidence="7">RSA 1196</strain>
    </source>
</reference>
<evidence type="ECO:0000256" key="6">
    <source>
        <dbReference type="SAM" id="MobiDB-lite"/>
    </source>
</evidence>
<dbReference type="OrthoDB" id="2103793at2759"/>
<dbReference type="Pfam" id="PF12519">
    <property type="entry name" value="MDM10"/>
    <property type="match status" value="1"/>
</dbReference>
<comment type="caution">
    <text evidence="7">The sequence shown here is derived from an EMBL/GenBank/DDBJ whole genome shotgun (WGS) entry which is preliminary data.</text>
</comment>
<accession>A0A9W8E6T9</accession>
<evidence type="ECO:0000313" key="8">
    <source>
        <dbReference type="Proteomes" id="UP001150925"/>
    </source>
</evidence>
<keyword evidence="8" id="KW-1185">Reference proteome</keyword>
<dbReference type="GO" id="GO:0051654">
    <property type="term" value="P:establishment of mitochondrion localization"/>
    <property type="evidence" value="ECO:0007669"/>
    <property type="project" value="TreeGrafter"/>
</dbReference>
<feature type="non-terminal residue" evidence="7">
    <location>
        <position position="1"/>
    </location>
</feature>
<dbReference type="GO" id="GO:0001401">
    <property type="term" value="C:SAM complex"/>
    <property type="evidence" value="ECO:0007669"/>
    <property type="project" value="TreeGrafter"/>
</dbReference>
<evidence type="ECO:0000313" key="7">
    <source>
        <dbReference type="EMBL" id="KAJ1961896.1"/>
    </source>
</evidence>
<dbReference type="HAMAP" id="MF_03102">
    <property type="entry name" value="Mdm10"/>
    <property type="match status" value="1"/>
</dbReference>
<sequence>TLMHDFISYCLRQFNRSTHWNDDNQYSNLSAASRAVLDFTPADGFTFHLAKATTPLFKSSYRLQTFPLSSGSIGYLFTSRPQHLTRTAVHLDRALERIRPVQSRGEIDHVPTPLNSPEHAVLRGLLGTCQVGAWNPMLYQTSIDRPHALKGHYLLCSQLFLPSGRVEGLYARRLSPRTQFLAVSVSSPTSQASEMLTQWQYDCSKWCAELSFSTPDYLWGMRGLYNFGAVPEEPTIEDLRANPGRMCVGGEVYFSTKQQSGGLSVGVRHRTLFPKTTEFTCVTNPVMGHISSAYTASVTSDCIMSTRFDFNVYSLYSDLTTGIEWHNSRDSIVKASLSTTHGLTMGLDCRYRKILLSFGASLGSQHVGGRPTTGSSLPSSTATSSPTSSLRSLGVHVQFFS</sequence>
<dbReference type="InterPro" id="IPR027539">
    <property type="entry name" value="Mdm10"/>
</dbReference>
<protein>
    <submittedName>
        <fullName evidence="7">Mitochondrial distribution and morphology protein 10</fullName>
    </submittedName>
</protein>
<evidence type="ECO:0000256" key="4">
    <source>
        <dbReference type="ARBA" id="ARBA00023128"/>
    </source>
</evidence>
<evidence type="ECO:0000256" key="2">
    <source>
        <dbReference type="ARBA" id="ARBA00022692"/>
    </source>
</evidence>
<keyword evidence="5" id="KW-0472">Membrane</keyword>
<name>A0A9W8E6T9_9FUNG</name>